<dbReference type="AlphaFoldDB" id="A0AAD7C087"/>
<evidence type="ECO:0000313" key="2">
    <source>
        <dbReference type="Proteomes" id="UP001221142"/>
    </source>
</evidence>
<proteinExistence type="predicted"/>
<accession>A0AAD7C087</accession>
<protein>
    <submittedName>
        <fullName evidence="1">Uncharacterized protein</fullName>
    </submittedName>
</protein>
<comment type="caution">
    <text evidence="1">The sequence shown here is derived from an EMBL/GenBank/DDBJ whole genome shotgun (WGS) entry which is preliminary data.</text>
</comment>
<gene>
    <name evidence="1" type="ORF">FB45DRAFT_1057089</name>
</gene>
<keyword evidence="2" id="KW-1185">Reference proteome</keyword>
<dbReference type="Proteomes" id="UP001221142">
    <property type="component" value="Unassembled WGS sequence"/>
</dbReference>
<evidence type="ECO:0000313" key="1">
    <source>
        <dbReference type="EMBL" id="KAJ7635184.1"/>
    </source>
</evidence>
<sequence>MNLSYTGGPVVVDSPVEVTYTVEEGDPALFFFQVLVDGQLSPVGPSGDLSTSETFTSTQGLLGPHVIAAFEVASGSDPEPFAFASGPTFTVVEPAPVSTLLTHSGSVTIAYEVFSTGTSTIIIEETAVPASSTTLTNATYAGLPCGTIF</sequence>
<name>A0AAD7C087_9AGAR</name>
<organism evidence="1 2">
    <name type="scientific">Roridomyces roridus</name>
    <dbReference type="NCBI Taxonomy" id="1738132"/>
    <lineage>
        <taxon>Eukaryota</taxon>
        <taxon>Fungi</taxon>
        <taxon>Dikarya</taxon>
        <taxon>Basidiomycota</taxon>
        <taxon>Agaricomycotina</taxon>
        <taxon>Agaricomycetes</taxon>
        <taxon>Agaricomycetidae</taxon>
        <taxon>Agaricales</taxon>
        <taxon>Marasmiineae</taxon>
        <taxon>Mycenaceae</taxon>
        <taxon>Roridomyces</taxon>
    </lineage>
</organism>
<reference evidence="1" key="1">
    <citation type="submission" date="2023-03" db="EMBL/GenBank/DDBJ databases">
        <title>Massive genome expansion in bonnet fungi (Mycena s.s.) driven by repeated elements and novel gene families across ecological guilds.</title>
        <authorList>
            <consortium name="Lawrence Berkeley National Laboratory"/>
            <person name="Harder C.B."/>
            <person name="Miyauchi S."/>
            <person name="Viragh M."/>
            <person name="Kuo A."/>
            <person name="Thoen E."/>
            <person name="Andreopoulos B."/>
            <person name="Lu D."/>
            <person name="Skrede I."/>
            <person name="Drula E."/>
            <person name="Henrissat B."/>
            <person name="Morin E."/>
            <person name="Kohler A."/>
            <person name="Barry K."/>
            <person name="LaButti K."/>
            <person name="Morin E."/>
            <person name="Salamov A."/>
            <person name="Lipzen A."/>
            <person name="Mereny Z."/>
            <person name="Hegedus B."/>
            <person name="Baldrian P."/>
            <person name="Stursova M."/>
            <person name="Weitz H."/>
            <person name="Taylor A."/>
            <person name="Grigoriev I.V."/>
            <person name="Nagy L.G."/>
            <person name="Martin F."/>
            <person name="Kauserud H."/>
        </authorList>
    </citation>
    <scope>NUCLEOTIDE SEQUENCE</scope>
    <source>
        <strain evidence="1">9284</strain>
    </source>
</reference>
<dbReference type="EMBL" id="JARKIF010000007">
    <property type="protein sequence ID" value="KAJ7635184.1"/>
    <property type="molecule type" value="Genomic_DNA"/>
</dbReference>